<dbReference type="EMBL" id="JBBJBU010000003">
    <property type="protein sequence ID" value="KAK7206285.1"/>
    <property type="molecule type" value="Genomic_DNA"/>
</dbReference>
<dbReference type="PANTHER" id="PTHR10048:SF15">
    <property type="entry name" value="PHOSPHATIDYLINOSITOL 4-KINASE ALPHA"/>
    <property type="match status" value="1"/>
</dbReference>
<dbReference type="SMART" id="SM00145">
    <property type="entry name" value="PI3Ka"/>
    <property type="match status" value="1"/>
</dbReference>
<dbReference type="Pfam" id="PF19274">
    <property type="entry name" value="PI4K_N"/>
    <property type="match status" value="1"/>
</dbReference>
<dbReference type="InterPro" id="IPR001263">
    <property type="entry name" value="PI3K_accessory_dom"/>
</dbReference>
<comment type="caution">
    <text evidence="7">The sequence shown here is derived from an EMBL/GenBank/DDBJ whole genome shotgun (WGS) entry which is preliminary data.</text>
</comment>
<evidence type="ECO:0000256" key="4">
    <source>
        <dbReference type="ARBA" id="ARBA00022777"/>
    </source>
</evidence>
<evidence type="ECO:0000313" key="7">
    <source>
        <dbReference type="EMBL" id="KAK7206285.1"/>
    </source>
</evidence>
<dbReference type="PANTHER" id="PTHR10048">
    <property type="entry name" value="PHOSPHATIDYLINOSITOL KINASE"/>
    <property type="match status" value="1"/>
</dbReference>
<dbReference type="RefSeq" id="XP_064769318.1">
    <property type="nucleotide sequence ID" value="XM_064910797.1"/>
</dbReference>
<keyword evidence="4" id="KW-0418">Kinase</keyword>
<dbReference type="CDD" id="cd05167">
    <property type="entry name" value="PI4Kc_III_alpha"/>
    <property type="match status" value="1"/>
</dbReference>
<dbReference type="EC" id="2.7.1.67" evidence="2"/>
<keyword evidence="3" id="KW-0808">Transferase</keyword>
<dbReference type="PROSITE" id="PS51545">
    <property type="entry name" value="PIK_HELICAL"/>
    <property type="match status" value="1"/>
</dbReference>
<evidence type="ECO:0000256" key="1">
    <source>
        <dbReference type="ARBA" id="ARBA00006209"/>
    </source>
</evidence>
<dbReference type="SUPFAM" id="SSF56112">
    <property type="entry name" value="Protein kinase-like (PK-like)"/>
    <property type="match status" value="1"/>
</dbReference>
<dbReference type="GeneID" id="90036309"/>
<reference evidence="7 8" key="1">
    <citation type="submission" date="2024-03" db="EMBL/GenBank/DDBJ databases">
        <title>Genome-scale model development and genomic sequencing of the oleaginous clade Lipomyces.</title>
        <authorList>
            <consortium name="Lawrence Berkeley National Laboratory"/>
            <person name="Czajka J.J."/>
            <person name="Han Y."/>
            <person name="Kim J."/>
            <person name="Mondo S.J."/>
            <person name="Hofstad B.A."/>
            <person name="Robles A."/>
            <person name="Haridas S."/>
            <person name="Riley R."/>
            <person name="LaButti K."/>
            <person name="Pangilinan J."/>
            <person name="Andreopoulos W."/>
            <person name="Lipzen A."/>
            <person name="Yan J."/>
            <person name="Wang M."/>
            <person name="Ng V."/>
            <person name="Grigoriev I.V."/>
            <person name="Spatafora J.W."/>
            <person name="Magnuson J.K."/>
            <person name="Baker S.E."/>
            <person name="Pomraning K.R."/>
        </authorList>
    </citation>
    <scope>NUCLEOTIDE SEQUENCE [LARGE SCALE GENOMIC DNA]</scope>
    <source>
        <strain evidence="7 8">Phaff 52-87</strain>
    </source>
</reference>
<dbReference type="InterPro" id="IPR015433">
    <property type="entry name" value="PI3/4_kinase"/>
</dbReference>
<dbReference type="InterPro" id="IPR011009">
    <property type="entry name" value="Kinase-like_dom_sf"/>
</dbReference>
<feature type="domain" description="PI3K/PI4K catalytic" evidence="5">
    <location>
        <begin position="1622"/>
        <end position="1899"/>
    </location>
</feature>
<dbReference type="InterPro" id="IPR018936">
    <property type="entry name" value="PI3/4_kinase_CS"/>
</dbReference>
<dbReference type="SMART" id="SM00146">
    <property type="entry name" value="PI3Kc"/>
    <property type="match status" value="1"/>
</dbReference>
<accession>A0ABR1F8W2</accession>
<dbReference type="SUPFAM" id="SSF48371">
    <property type="entry name" value="ARM repeat"/>
    <property type="match status" value="1"/>
</dbReference>
<evidence type="ECO:0000256" key="3">
    <source>
        <dbReference type="ARBA" id="ARBA00022679"/>
    </source>
</evidence>
<dbReference type="InterPro" id="IPR042236">
    <property type="entry name" value="PI3K_accessory_sf"/>
</dbReference>
<dbReference type="Proteomes" id="UP001498771">
    <property type="component" value="Unassembled WGS sequence"/>
</dbReference>
<dbReference type="InterPro" id="IPR036940">
    <property type="entry name" value="PI3/4_kinase_cat_sf"/>
</dbReference>
<protein>
    <recommendedName>
        <fullName evidence="2">1-phosphatidylinositol 4-kinase</fullName>
        <ecNumber evidence="2">2.7.1.67</ecNumber>
    </recommendedName>
</protein>
<dbReference type="Gene3D" id="1.10.1070.11">
    <property type="entry name" value="Phosphatidylinositol 3-/4-kinase, catalytic domain"/>
    <property type="match status" value="1"/>
</dbReference>
<evidence type="ECO:0000259" key="5">
    <source>
        <dbReference type="PROSITE" id="PS50290"/>
    </source>
</evidence>
<name>A0ABR1F8W2_9ASCO</name>
<dbReference type="Pfam" id="PF00454">
    <property type="entry name" value="PI3_PI4_kinase"/>
    <property type="match status" value="1"/>
</dbReference>
<dbReference type="PROSITE" id="PS50290">
    <property type="entry name" value="PI3_4_KINASE_3"/>
    <property type="match status" value="1"/>
</dbReference>
<dbReference type="InterPro" id="IPR016024">
    <property type="entry name" value="ARM-type_fold"/>
</dbReference>
<proteinExistence type="inferred from homology"/>
<keyword evidence="8" id="KW-1185">Reference proteome</keyword>
<evidence type="ECO:0000313" key="8">
    <source>
        <dbReference type="Proteomes" id="UP001498771"/>
    </source>
</evidence>
<dbReference type="Pfam" id="PF00613">
    <property type="entry name" value="PI3Ka"/>
    <property type="match status" value="1"/>
</dbReference>
<dbReference type="PROSITE" id="PS00915">
    <property type="entry name" value="PI3_4_KINASE_1"/>
    <property type="match status" value="1"/>
</dbReference>
<evidence type="ECO:0000256" key="2">
    <source>
        <dbReference type="ARBA" id="ARBA00012169"/>
    </source>
</evidence>
<sequence>MESYGIPRATLRSVTLERLATFSAKNSQDDDLDKLLLALRASGNIFTHRSKAPTNGENHVKADINGHALPAPMTANELQVLLSLASSVQYIRQKSHAKRLLDQLGTCLAVSHQHRFENSAYITELFPSPWEVVSEKLTLAILDIGHQFTDLQAIACDYLNKYLESLKEANKSLEAPFHFISVFPLSFSLHGFISAFMKRPMYYSDPDAQMALLNATRGLFEDDMLLKLEESMSMLRTSNHSSPSVSIWMTYRRNYRAIGKVLGSLSLRYSYMEMVRHIAGLYVLKGQPEEICIKDCYLDTIMAQSRFVPHIDDRSRQVLKTCCEIAMGGISVIEEGLDYVNMSSSRQRRVTFALKASALEVLCIGNILEEFPVDDTVLLLENALTDEDQIVEEVLISRIFKIMALLCKKNSDIGSSLTRIFPRLLVRYSTTLTTIQTGTVCVAYALHYLSEDAVISTLYTFANILVLERANSPSNNRAAPKTVTSNGLQRVSSMGSSISLISRSEEELNIIYENVIHALARIMQGYGNPKMTALTISVLVQKIGRVNDFIDRCLVLGLVSLACSGTEREFKSILKLYSRLSSEAIARGDKEMADAVLEAQVRIAKNMDTKNQYYELYLRTLLIDIASKGDVRDVDHHRHKLDVRVPAEEISYLITPLASLLPPTTETRFATDDEELLTAFRNAWFNMAVHGYNKESEWVLKHANDLEVIAWSSPPLVSEKSSNLFESELDINTVLHRGSHQHDMNEQRQKVLTSFAPAGAVPAQIEYRSLTFPKLIFLSAALLLESLRASAGDCSKVQLYFLDPSFRSGETSKIISGIANEVMRIYLQKVLAKSLVPMSPSISGQLRELLILCCHRIQSVSISAFESANKIIANVPSSLCRKESLFTLLELLTLLWNSCLDEDVDQYSPRSIFTSAKTKIRLELSDSYSNRKATLKMLHGSASKWVQLAIDTSPLDVKGLLQSYLADMDDFRAFGHVSLGRSFAVDMGGRISFTDNKLASIGHPADVKVDTISDFLTQYTWRQIYRRGESVVPGEHDENTVAAYNSIKAVLVSLQDRVSKKRFVSIAELREGLLRTAEFILECKKYSAELVHYVVHIPFMVFSKQSIKLGVSLWLWLLNEAPQLQSRILAEIALGFEWSIRRREGLYSTAHDLTPVLNLKMEYAPSNKEEIMHDARIAVNSFAPHLYVVEMLASHFQSSKFQSLHLFEIFERSLRIALLNMAHGSYHPLVRQNRFNIILFSLKLLEGYSSLSSQRSTFFKNLVLTAALTWFSKPPGYPFGGNRLQLKSEFRLLLDVYQRVKTLRVNGPEKALFLDVKKELLLQFLSHEVYGMSIWLDPLGFVPYRELKQQIPKRSFEPSAEMIIVAWEIDPGLAISYAKRFKRPEVEHQLRQLVIADTIRAADVADALPYLIDGQVKENGGSEFKYLLFWAPATPIDAINYFMPNYGRNTLMMQYAMRSLESHSVDVTFFYVPQIVQMLRHDERGYIERFILETAKLDQLFAHQIIWNMKSNAYKDEDSTIPDSIKPSLDRVMELMISSFAGSDRDFYEREFSFFNEVTSISGKLKPYIRKSKAEKKAKIDEEMRKIKVDVGVYLPSNPDGTVIGIDRKSGRPLQSHAKAPFMATFQIRKNVKTINTIRLEGEDESESMAVETIERWMSAIFKVGDDCRQDLLALQLIALFRNIFNASGLDLYLFPYRVIATAPGCGVIDVLPNSISRDMLGREAVNGLYEYFISKHGSEDSIKFQQVRNNFVQSMAAYSVISYLLQFKDRHNGNIMYDDQGHVLHIDFGFCFDIVPGGVKFEAAPFKLTHEMVQVMGGRDTQAYRWFEELCIKAFLACRPHAESIIRCVYPMLESGLPCFKGETTIRNLRDRFALDKTDKEAAVHMRGLIKKSAESLYTRGYDEFQRVTNGIPY</sequence>
<evidence type="ECO:0000259" key="6">
    <source>
        <dbReference type="PROSITE" id="PS51545"/>
    </source>
</evidence>
<gene>
    <name evidence="7" type="ORF">BZA70DRAFT_256117</name>
</gene>
<dbReference type="PROSITE" id="PS00916">
    <property type="entry name" value="PI3_4_KINASE_2"/>
    <property type="match status" value="1"/>
</dbReference>
<dbReference type="InterPro" id="IPR000403">
    <property type="entry name" value="PI3/4_kinase_cat_dom"/>
</dbReference>
<dbReference type="InterPro" id="IPR045495">
    <property type="entry name" value="PI4K_N"/>
</dbReference>
<dbReference type="Gene3D" id="3.30.1010.10">
    <property type="entry name" value="Phosphatidylinositol 3-kinase Catalytic Subunit, Chain A, domain 4"/>
    <property type="match status" value="1"/>
</dbReference>
<comment type="similarity">
    <text evidence="1">Belongs to the PI3/PI4-kinase family. Type III PI4K subfamily.</text>
</comment>
<dbReference type="Gene3D" id="1.25.40.70">
    <property type="entry name" value="Phosphatidylinositol 3-kinase, accessory domain (PIK)"/>
    <property type="match status" value="1"/>
</dbReference>
<organism evidence="7 8">
    <name type="scientific">Myxozyma melibiosi</name>
    <dbReference type="NCBI Taxonomy" id="54550"/>
    <lineage>
        <taxon>Eukaryota</taxon>
        <taxon>Fungi</taxon>
        <taxon>Dikarya</taxon>
        <taxon>Ascomycota</taxon>
        <taxon>Saccharomycotina</taxon>
        <taxon>Lipomycetes</taxon>
        <taxon>Lipomycetales</taxon>
        <taxon>Lipomycetaceae</taxon>
        <taxon>Myxozyma</taxon>
    </lineage>
</organism>
<feature type="domain" description="PIK helical" evidence="6">
    <location>
        <begin position="1349"/>
        <end position="1535"/>
    </location>
</feature>